<dbReference type="NCBIfam" id="TIGR01730">
    <property type="entry name" value="RND_mfp"/>
    <property type="match status" value="1"/>
</dbReference>
<dbReference type="Gene3D" id="1.10.287.470">
    <property type="entry name" value="Helix hairpin bin"/>
    <property type="match status" value="1"/>
</dbReference>
<keyword evidence="8" id="KW-1185">Reference proteome</keyword>
<evidence type="ECO:0000313" key="7">
    <source>
        <dbReference type="EMBL" id="KIL38261.1"/>
    </source>
</evidence>
<feature type="compositionally biased region" description="Low complexity" evidence="3">
    <location>
        <begin position="621"/>
        <end position="644"/>
    </location>
</feature>
<keyword evidence="4" id="KW-0732">Signal</keyword>
<evidence type="ECO:0000256" key="1">
    <source>
        <dbReference type="ARBA" id="ARBA00009477"/>
    </source>
</evidence>
<feature type="domain" description="CusB-like beta-barrel" evidence="5">
    <location>
        <begin position="432"/>
        <end position="503"/>
    </location>
</feature>
<dbReference type="Proteomes" id="UP000031967">
    <property type="component" value="Unassembled WGS sequence"/>
</dbReference>
<proteinExistence type="inferred from homology"/>
<comment type="similarity">
    <text evidence="1">Belongs to the membrane fusion protein (MFP) (TC 8.A.1) family.</text>
</comment>
<dbReference type="Gene3D" id="2.40.30.170">
    <property type="match status" value="1"/>
</dbReference>
<feature type="coiled-coil region" evidence="2">
    <location>
        <begin position="215"/>
        <end position="294"/>
    </location>
</feature>
<gene>
    <name evidence="7" type="ORF">SD70_27425</name>
</gene>
<organism evidence="7 8">
    <name type="scientific">Gordoniibacillus kamchatkensis</name>
    <dbReference type="NCBI Taxonomy" id="1590651"/>
    <lineage>
        <taxon>Bacteria</taxon>
        <taxon>Bacillati</taxon>
        <taxon>Bacillota</taxon>
        <taxon>Bacilli</taxon>
        <taxon>Bacillales</taxon>
        <taxon>Paenibacillaceae</taxon>
        <taxon>Gordoniibacillus</taxon>
    </lineage>
</organism>
<evidence type="ECO:0008006" key="9">
    <source>
        <dbReference type="Google" id="ProtNLM"/>
    </source>
</evidence>
<evidence type="ECO:0000313" key="8">
    <source>
        <dbReference type="Proteomes" id="UP000031967"/>
    </source>
</evidence>
<protein>
    <recommendedName>
        <fullName evidence="9">Efflux RND transporter periplasmic adaptor subunit</fullName>
    </recommendedName>
</protein>
<feature type="compositionally biased region" description="Polar residues" evidence="3">
    <location>
        <begin position="573"/>
        <end position="585"/>
    </location>
</feature>
<dbReference type="Gene3D" id="2.40.50.100">
    <property type="match status" value="1"/>
</dbReference>
<evidence type="ECO:0000256" key="3">
    <source>
        <dbReference type="SAM" id="MobiDB-lite"/>
    </source>
</evidence>
<evidence type="ECO:0000256" key="4">
    <source>
        <dbReference type="SAM" id="SignalP"/>
    </source>
</evidence>
<dbReference type="Pfam" id="PF25989">
    <property type="entry name" value="YknX_C"/>
    <property type="match status" value="1"/>
</dbReference>
<feature type="compositionally biased region" description="Low complexity" evidence="3">
    <location>
        <begin position="586"/>
        <end position="598"/>
    </location>
</feature>
<dbReference type="Pfam" id="PF25954">
    <property type="entry name" value="Beta-barrel_RND_2"/>
    <property type="match status" value="1"/>
</dbReference>
<name>A0ABR5AB29_9BACL</name>
<keyword evidence="2" id="KW-0175">Coiled coil</keyword>
<feature type="domain" description="YknX-like C-terminal permuted SH3-like" evidence="6">
    <location>
        <begin position="509"/>
        <end position="575"/>
    </location>
</feature>
<reference evidence="7 8" key="1">
    <citation type="submission" date="2014-12" db="EMBL/GenBank/DDBJ databases">
        <title>Draft genome sequence of Paenibacillus kamchatkensis strain B-2647.</title>
        <authorList>
            <person name="Karlyshev A.V."/>
            <person name="Kudryashova E.B."/>
        </authorList>
    </citation>
    <scope>NUCLEOTIDE SEQUENCE [LARGE SCALE GENOMIC DNA]</scope>
    <source>
        <strain evidence="7 8">VKM B-2647</strain>
    </source>
</reference>
<dbReference type="SUPFAM" id="SSF111369">
    <property type="entry name" value="HlyD-like secretion proteins"/>
    <property type="match status" value="2"/>
</dbReference>
<dbReference type="PANTHER" id="PTHR30469">
    <property type="entry name" value="MULTIDRUG RESISTANCE PROTEIN MDTA"/>
    <property type="match status" value="1"/>
</dbReference>
<sequence>MINRKVFRRVAAASLVVLVAAAAAGCGSASTNPKQGAQGGRGAARQMPVVTQTVKMSDVGGGQVFTGSITPVFTSNVASRVTGRIASIDVNVGDRVKTGQAIAHIDTTQLQQQLETTKSSAAVSQAQYNKALSDYASGLAAAQNALDKATSDAQSQVAAAKQAVALAQAQLNNAITAQQNAIASAKQGVASAQTSFNSTQASAQSAITIAQNNLNSQLDALLESQSNNLDSLQLKVQQAAAAYSQAIGTSGAAAALSNLQAAQLALQQAQQTQYKDAQSAQAAAQSQLTSLQNALLQAQSSQQVQVAQEALNAALVSLANAQTNAASQIAVNQQQLFQQQTALANAQASQQSSVKQAEQSYKAAQGTDGIKVSEAQLQLALTNVKTLEEQLQDGVLTSPVDGVVTAILTPVGQNAAQTGIVSIASTNPTLATVNVSEASIGKIKTGIPMTVNVPTLNKSFDGQVYAIHPSLDATTKSYLVDIQVNDTQHELLPGMFAESSIKATGRQAIMIPANAVLNDNTGNSVYIVQNGKAKKVSVKIGEMTSTQFEITSGLKPGDELVVQGQELLSDNVPVQTGQTGQNGSESGQRGQGQADQGGSRQGSGQEGNRQGGGRNGGQGAGRSDQQQGASGGQQKQSSNGQQAPGAGGSSGTDKAGAGQ</sequence>
<evidence type="ECO:0000259" key="6">
    <source>
        <dbReference type="Pfam" id="PF25989"/>
    </source>
</evidence>
<comment type="caution">
    <text evidence="7">The sequence shown here is derived from an EMBL/GenBank/DDBJ whole genome shotgun (WGS) entry which is preliminary data.</text>
</comment>
<dbReference type="PROSITE" id="PS51257">
    <property type="entry name" value="PROKAR_LIPOPROTEIN"/>
    <property type="match status" value="1"/>
</dbReference>
<evidence type="ECO:0000256" key="2">
    <source>
        <dbReference type="SAM" id="Coils"/>
    </source>
</evidence>
<dbReference type="InterPro" id="IPR058792">
    <property type="entry name" value="Beta-barrel_RND_2"/>
</dbReference>
<dbReference type="InterPro" id="IPR058637">
    <property type="entry name" value="YknX-like_C"/>
</dbReference>
<dbReference type="EMBL" id="JXAK01000068">
    <property type="protein sequence ID" value="KIL38261.1"/>
    <property type="molecule type" value="Genomic_DNA"/>
</dbReference>
<feature type="signal peptide" evidence="4">
    <location>
        <begin position="1"/>
        <end position="29"/>
    </location>
</feature>
<accession>A0ABR5AB29</accession>
<feature type="chain" id="PRO_5045674450" description="Efflux RND transporter periplasmic adaptor subunit" evidence="4">
    <location>
        <begin position="30"/>
        <end position="659"/>
    </location>
</feature>
<feature type="region of interest" description="Disordered" evidence="3">
    <location>
        <begin position="573"/>
        <end position="659"/>
    </location>
</feature>
<dbReference type="InterPro" id="IPR006143">
    <property type="entry name" value="RND_pump_MFP"/>
</dbReference>
<evidence type="ECO:0000259" key="5">
    <source>
        <dbReference type="Pfam" id="PF25954"/>
    </source>
</evidence>
<feature type="compositionally biased region" description="Gly residues" evidence="3">
    <location>
        <begin position="599"/>
        <end position="620"/>
    </location>
</feature>
<dbReference type="Gene3D" id="2.40.420.20">
    <property type="match status" value="1"/>
</dbReference>
<dbReference type="RefSeq" id="WP_041051539.1">
    <property type="nucleotide sequence ID" value="NZ_JXAK01000068.1"/>
</dbReference>